<dbReference type="RefSeq" id="XP_044719282.1">
    <property type="nucleotide sequence ID" value="XM_044865320.1"/>
</dbReference>
<dbReference type="PANTHER" id="PTHR13847">
    <property type="entry name" value="SARCOSINE DEHYDROGENASE-RELATED"/>
    <property type="match status" value="1"/>
</dbReference>
<accession>A0A9P8MWP1</accession>
<feature type="domain" description="FAD dependent oxidoreductase" evidence="1">
    <location>
        <begin position="5"/>
        <end position="391"/>
    </location>
</feature>
<comment type="caution">
    <text evidence="2">The sequence shown here is derived from an EMBL/GenBank/DDBJ whole genome shotgun (WGS) entry which is preliminary data.</text>
</comment>
<reference evidence="2" key="1">
    <citation type="submission" date="2021-09" db="EMBL/GenBank/DDBJ databases">
        <title>A high-quality genome of the endoparasitic fungus Hirsutella rhossiliensis with a comparison of Hirsutella genomes reveals transposable elements contributing to genome size variation.</title>
        <authorList>
            <person name="Lin R."/>
            <person name="Jiao Y."/>
            <person name="Sun X."/>
            <person name="Ling J."/>
            <person name="Xie B."/>
            <person name="Cheng X."/>
        </authorList>
    </citation>
    <scope>NUCLEOTIDE SEQUENCE</scope>
    <source>
        <strain evidence="2">HR02</strain>
    </source>
</reference>
<organism evidence="2 3">
    <name type="scientific">Hirsutella rhossiliensis</name>
    <dbReference type="NCBI Taxonomy" id="111463"/>
    <lineage>
        <taxon>Eukaryota</taxon>
        <taxon>Fungi</taxon>
        <taxon>Dikarya</taxon>
        <taxon>Ascomycota</taxon>
        <taxon>Pezizomycotina</taxon>
        <taxon>Sordariomycetes</taxon>
        <taxon>Hypocreomycetidae</taxon>
        <taxon>Hypocreales</taxon>
        <taxon>Ophiocordycipitaceae</taxon>
        <taxon>Hirsutella</taxon>
    </lineage>
</organism>
<dbReference type="InterPro" id="IPR036188">
    <property type="entry name" value="FAD/NAD-bd_sf"/>
</dbReference>
<dbReference type="GO" id="GO:0005829">
    <property type="term" value="C:cytosol"/>
    <property type="evidence" value="ECO:0007669"/>
    <property type="project" value="GOC"/>
</dbReference>
<evidence type="ECO:0000259" key="1">
    <source>
        <dbReference type="Pfam" id="PF01266"/>
    </source>
</evidence>
<dbReference type="GeneID" id="68355978"/>
<dbReference type="OrthoDB" id="498204at2759"/>
<dbReference type="InterPro" id="IPR006076">
    <property type="entry name" value="FAD-dep_OxRdtase"/>
</dbReference>
<dbReference type="GO" id="GO:0005770">
    <property type="term" value="C:late endosome"/>
    <property type="evidence" value="ECO:0007669"/>
    <property type="project" value="TreeGrafter"/>
</dbReference>
<dbReference type="Proteomes" id="UP000824596">
    <property type="component" value="Unassembled WGS sequence"/>
</dbReference>
<gene>
    <name evidence="2" type="ORF">HRG_06849</name>
</gene>
<evidence type="ECO:0000313" key="2">
    <source>
        <dbReference type="EMBL" id="KAH0961769.1"/>
    </source>
</evidence>
<dbReference type="GO" id="GO:0042147">
    <property type="term" value="P:retrograde transport, endosome to Golgi"/>
    <property type="evidence" value="ECO:0007669"/>
    <property type="project" value="TreeGrafter"/>
</dbReference>
<protein>
    <submittedName>
        <fullName evidence="2">FAD dependent oxidoreductase domain-containing protein</fullName>
    </submittedName>
</protein>
<dbReference type="EMBL" id="JAIZPD010000007">
    <property type="protein sequence ID" value="KAH0961769.1"/>
    <property type="molecule type" value="Genomic_DNA"/>
</dbReference>
<keyword evidence="3" id="KW-1185">Reference proteome</keyword>
<name>A0A9P8MWP1_9HYPO</name>
<dbReference type="Pfam" id="PF01266">
    <property type="entry name" value="DAO"/>
    <property type="match status" value="1"/>
</dbReference>
<dbReference type="SUPFAM" id="SSF51971">
    <property type="entry name" value="Nucleotide-binding domain"/>
    <property type="match status" value="1"/>
</dbReference>
<proteinExistence type="predicted"/>
<dbReference type="Gene3D" id="3.50.50.60">
    <property type="entry name" value="FAD/NAD(P)-binding domain"/>
    <property type="match status" value="1"/>
</dbReference>
<evidence type="ECO:0000313" key="3">
    <source>
        <dbReference type="Proteomes" id="UP000824596"/>
    </source>
</evidence>
<dbReference type="AlphaFoldDB" id="A0A9P8MWP1"/>
<sequence length="406" mass="42418">MATTVILGSGVIGLSTAYYLARQQPGSSIHLVDSSPELFASASGYAGGFLARDWFHGSVSELGALSFDAHRALADAEGGRDRWGYSRSVTLSYEPSGRRDDARRGEDWLLEGTSRVGVVGDRAERREGEAPAWLRRADGDVVNVVDDGEGTAIVDPLKFCHFLLGECKAAGVHVHHPATALSVQTDVRGELACVCIGYTDSSTETEIPATRLLLCAGAWTPQVLTSLFSSAAASDIPVASLGGHSLVVKTPGGSRAGDVCHSVYCSLDSLSPEMYSRAEGVIYLAGVNSAAIPLPPLATGAAPVHESVEELKSIARRLIKLDGELEVVRTGLCFRPITDRGTPFLTRLTDEQLGGGTRTRPGADGGVFVAAGHGPWGIALSLGTGMVMAELMGGKKTSADISGLGL</sequence>
<dbReference type="Gene3D" id="3.30.9.10">
    <property type="entry name" value="D-Amino Acid Oxidase, subunit A, domain 2"/>
    <property type="match status" value="1"/>
</dbReference>
<dbReference type="PANTHER" id="PTHR13847:SF185">
    <property type="entry name" value="FAD DEPENDENT OXIDOREDUCTASE SUPERFAMILY (AFU_ORTHOLOGUE AFUA_3G02360)"/>
    <property type="match status" value="1"/>
</dbReference>